<organism evidence="1 2">
    <name type="scientific">Alkalimonas mucilaginosa</name>
    <dbReference type="NCBI Taxonomy" id="3057676"/>
    <lineage>
        <taxon>Bacteria</taxon>
        <taxon>Pseudomonadati</taxon>
        <taxon>Pseudomonadota</taxon>
        <taxon>Gammaproteobacteria</taxon>
        <taxon>Alkalimonas</taxon>
    </lineage>
</organism>
<protein>
    <submittedName>
        <fullName evidence="1">DUF4826 family protein</fullName>
    </submittedName>
</protein>
<dbReference type="Proteomes" id="UP001339167">
    <property type="component" value="Unassembled WGS sequence"/>
</dbReference>
<sequence>MNEQLTEQQQSEWVRKQFQKGNEYLAAKGILPDQVVVQDSRYLVPLIAVWRIKSQDRKEYWVLTGDLPTDHMALSAAADAKDAIRAFSLHWQLKAQQILNANQGDKTQLDFAELLISRAHSLYELFDNDAIWQNQPSETV</sequence>
<name>A0ABU7JKH9_9GAMM</name>
<dbReference type="Pfam" id="PF16108">
    <property type="entry name" value="DUF4826"/>
    <property type="match status" value="1"/>
</dbReference>
<dbReference type="EMBL" id="JAUGZK010000020">
    <property type="protein sequence ID" value="MEE2026015.1"/>
    <property type="molecule type" value="Genomic_DNA"/>
</dbReference>
<evidence type="ECO:0000313" key="2">
    <source>
        <dbReference type="Proteomes" id="UP001339167"/>
    </source>
</evidence>
<keyword evidence="2" id="KW-1185">Reference proteome</keyword>
<proteinExistence type="predicted"/>
<comment type="caution">
    <text evidence="1">The sequence shown here is derived from an EMBL/GenBank/DDBJ whole genome shotgun (WGS) entry which is preliminary data.</text>
</comment>
<dbReference type="RefSeq" id="WP_330089322.1">
    <property type="nucleotide sequence ID" value="NZ_JAUGZK010000020.1"/>
</dbReference>
<gene>
    <name evidence="1" type="ORF">QWF21_17375</name>
</gene>
<evidence type="ECO:0000313" key="1">
    <source>
        <dbReference type="EMBL" id="MEE2026015.1"/>
    </source>
</evidence>
<accession>A0ABU7JKH9</accession>
<reference evidence="1 2" key="1">
    <citation type="submission" date="2023-06" db="EMBL/GenBank/DDBJ databases">
        <title>Alkalimonas sp., MEB004 an alkaliphilic bacterium isolated from Lonar Lake, India.</title>
        <authorList>
            <person name="Joshi A."/>
            <person name="Thite S."/>
        </authorList>
    </citation>
    <scope>NUCLEOTIDE SEQUENCE [LARGE SCALE GENOMIC DNA]</scope>
    <source>
        <strain evidence="1 2">MEB004</strain>
    </source>
</reference>
<dbReference type="InterPro" id="IPR032251">
    <property type="entry name" value="DUF4826"/>
</dbReference>